<feature type="region of interest" description="Disordered" evidence="1">
    <location>
        <begin position="1"/>
        <end position="21"/>
    </location>
</feature>
<reference evidence="2 3" key="1">
    <citation type="journal article" date="2014" name="PLoS ONE">
        <title>De novo Genome Assembly of the Fungal Plant Pathogen Pyrenophora semeniperda.</title>
        <authorList>
            <person name="Soliai M.M."/>
            <person name="Meyer S.E."/>
            <person name="Udall J.A."/>
            <person name="Elzinga D.E."/>
            <person name="Hermansen R.A."/>
            <person name="Bodily P.M."/>
            <person name="Hart A.A."/>
            <person name="Coleman C.E."/>
        </authorList>
    </citation>
    <scope>NUCLEOTIDE SEQUENCE [LARGE SCALE GENOMIC DNA]</scope>
    <source>
        <strain evidence="2 3">CCB06</strain>
        <tissue evidence="2">Mycelium</tissue>
    </source>
</reference>
<dbReference type="CDD" id="cd02440">
    <property type="entry name" value="AdoMet_MTases"/>
    <property type="match status" value="1"/>
</dbReference>
<keyword evidence="2" id="KW-0808">Transferase</keyword>
<dbReference type="GO" id="GO:0008168">
    <property type="term" value="F:methyltransferase activity"/>
    <property type="evidence" value="ECO:0007669"/>
    <property type="project" value="UniProtKB-KW"/>
</dbReference>
<dbReference type="EMBL" id="KE747806">
    <property type="protein sequence ID" value="RMZ66221.1"/>
    <property type="molecule type" value="Genomic_DNA"/>
</dbReference>
<dbReference type="AlphaFoldDB" id="A0A3M7LVH3"/>
<protein>
    <submittedName>
        <fullName evidence="2">Demethylmenaquinone methyltransferase</fullName>
    </submittedName>
</protein>
<evidence type="ECO:0000256" key="1">
    <source>
        <dbReference type="SAM" id="MobiDB-lite"/>
    </source>
</evidence>
<gene>
    <name evidence="2" type="ORF">GMOD_00005304</name>
</gene>
<name>A0A3M7LVH3_9PLEO</name>
<dbReference type="Proteomes" id="UP000265663">
    <property type="component" value="Unassembled WGS sequence"/>
</dbReference>
<sequence>MSPQRQPSDQGMEHPPPVAQPTTAAVEDADYILEASPTETQRLRMQHDVIKDAMGGSLVTAPIDLSQPGLRILDSATADGYWLMELHRDYNLGDRDPCCTLVGTDIVPAYFPEADALPRGMQLRTQNIIEPWPTSDKNSFHLVHQRLGLYATGEQLPKAVAGLIDLVKPGGYIQLVDADLTGPEAQSGSPMATSISLIKTLLGKSDDAKDAYVGRLKHIYAEQGLVDIHERYLDVRVGRMNPKPELAKKSTMSFVHATEGMIGIAKNIPAIASNFNLDEMVMDLKKGLEQEGVLFRYCVVWGRKPL</sequence>
<keyword evidence="3" id="KW-1185">Reference proteome</keyword>
<dbReference type="SUPFAM" id="SSF53335">
    <property type="entry name" value="S-adenosyl-L-methionine-dependent methyltransferases"/>
    <property type="match status" value="1"/>
</dbReference>
<accession>A0A3M7LVH3</accession>
<organism evidence="2 3">
    <name type="scientific">Pyrenophora seminiperda CCB06</name>
    <dbReference type="NCBI Taxonomy" id="1302712"/>
    <lineage>
        <taxon>Eukaryota</taxon>
        <taxon>Fungi</taxon>
        <taxon>Dikarya</taxon>
        <taxon>Ascomycota</taxon>
        <taxon>Pezizomycotina</taxon>
        <taxon>Dothideomycetes</taxon>
        <taxon>Pleosporomycetidae</taxon>
        <taxon>Pleosporales</taxon>
        <taxon>Pleosporineae</taxon>
        <taxon>Pleosporaceae</taxon>
        <taxon>Pyrenophora</taxon>
    </lineage>
</organism>
<dbReference type="OrthoDB" id="184880at2759"/>
<evidence type="ECO:0000313" key="2">
    <source>
        <dbReference type="EMBL" id="RMZ66221.1"/>
    </source>
</evidence>
<dbReference type="InterPro" id="IPR029063">
    <property type="entry name" value="SAM-dependent_MTases_sf"/>
</dbReference>
<keyword evidence="2" id="KW-0489">Methyltransferase</keyword>
<proteinExistence type="predicted"/>
<evidence type="ECO:0000313" key="3">
    <source>
        <dbReference type="Proteomes" id="UP000265663"/>
    </source>
</evidence>
<dbReference type="GO" id="GO:0032259">
    <property type="term" value="P:methylation"/>
    <property type="evidence" value="ECO:0007669"/>
    <property type="project" value="UniProtKB-KW"/>
</dbReference>
<dbReference type="Gene3D" id="3.40.50.150">
    <property type="entry name" value="Vaccinia Virus protein VP39"/>
    <property type="match status" value="1"/>
</dbReference>